<protein>
    <submittedName>
        <fullName evidence="2">Uncharacterized protein</fullName>
    </submittedName>
</protein>
<accession>A0AAN8JGE0</accession>
<dbReference type="Proteomes" id="UP001347796">
    <property type="component" value="Unassembled WGS sequence"/>
</dbReference>
<name>A0AAN8JGE0_PATCE</name>
<evidence type="ECO:0000313" key="3">
    <source>
        <dbReference type="Proteomes" id="UP001347796"/>
    </source>
</evidence>
<dbReference type="EMBL" id="JAZGQO010000010">
    <property type="protein sequence ID" value="KAK6175025.1"/>
    <property type="molecule type" value="Genomic_DNA"/>
</dbReference>
<evidence type="ECO:0000256" key="1">
    <source>
        <dbReference type="SAM" id="MobiDB-lite"/>
    </source>
</evidence>
<reference evidence="2 3" key="1">
    <citation type="submission" date="2024-01" db="EMBL/GenBank/DDBJ databases">
        <title>The genome of the rayed Mediterranean limpet Patella caerulea (Linnaeus, 1758).</title>
        <authorList>
            <person name="Anh-Thu Weber A."/>
            <person name="Halstead-Nussloch G."/>
        </authorList>
    </citation>
    <scope>NUCLEOTIDE SEQUENCE [LARGE SCALE GENOMIC DNA]</scope>
    <source>
        <strain evidence="2">AATW-2023a</strain>
        <tissue evidence="2">Whole specimen</tissue>
    </source>
</reference>
<keyword evidence="3" id="KW-1185">Reference proteome</keyword>
<feature type="region of interest" description="Disordered" evidence="1">
    <location>
        <begin position="74"/>
        <end position="98"/>
    </location>
</feature>
<gene>
    <name evidence="2" type="ORF">SNE40_013566</name>
</gene>
<proteinExistence type="predicted"/>
<comment type="caution">
    <text evidence="2">The sequence shown here is derived from an EMBL/GenBank/DDBJ whole genome shotgun (WGS) entry which is preliminary data.</text>
</comment>
<feature type="compositionally biased region" description="Polar residues" evidence="1">
    <location>
        <begin position="74"/>
        <end position="88"/>
    </location>
</feature>
<dbReference type="AlphaFoldDB" id="A0AAN8JGE0"/>
<sequence>MTQEIKSKILKYLNETYSAESDSESRALLDIATMLDPRYTDKYLIPSTQSVINETLVRFIASTKTIPPVVPITSSPYSDTAESMSQDDGSVVQRKKQR</sequence>
<evidence type="ECO:0000313" key="2">
    <source>
        <dbReference type="EMBL" id="KAK6175025.1"/>
    </source>
</evidence>
<organism evidence="2 3">
    <name type="scientific">Patella caerulea</name>
    <name type="common">Rayed Mediterranean limpet</name>
    <dbReference type="NCBI Taxonomy" id="87958"/>
    <lineage>
        <taxon>Eukaryota</taxon>
        <taxon>Metazoa</taxon>
        <taxon>Spiralia</taxon>
        <taxon>Lophotrochozoa</taxon>
        <taxon>Mollusca</taxon>
        <taxon>Gastropoda</taxon>
        <taxon>Patellogastropoda</taxon>
        <taxon>Patelloidea</taxon>
        <taxon>Patellidae</taxon>
        <taxon>Patella</taxon>
    </lineage>
</organism>